<comment type="caution">
    <text evidence="9">The sequence shown here is derived from an EMBL/GenBank/DDBJ whole genome shotgun (WGS) entry which is preliminary data.</text>
</comment>
<dbReference type="InterPro" id="IPR003593">
    <property type="entry name" value="AAA+_ATPase"/>
</dbReference>
<dbReference type="InterPro" id="IPR050093">
    <property type="entry name" value="ABC_SmlMolc_Importer"/>
</dbReference>
<dbReference type="AlphaFoldDB" id="A0A5M6ITU1"/>
<dbReference type="GO" id="GO:0005524">
    <property type="term" value="F:ATP binding"/>
    <property type="evidence" value="ECO:0007669"/>
    <property type="project" value="UniProtKB-KW"/>
</dbReference>
<dbReference type="SUPFAM" id="SSF52540">
    <property type="entry name" value="P-loop containing nucleoside triphosphate hydrolases"/>
    <property type="match status" value="1"/>
</dbReference>
<dbReference type="PROSITE" id="PS50893">
    <property type="entry name" value="ABC_TRANSPORTER_2"/>
    <property type="match status" value="1"/>
</dbReference>
<dbReference type="InterPro" id="IPR008995">
    <property type="entry name" value="Mo/tungstate-bd_C_term_dom"/>
</dbReference>
<evidence type="ECO:0000313" key="9">
    <source>
        <dbReference type="EMBL" id="KAA5611682.1"/>
    </source>
</evidence>
<feature type="domain" description="ABC transporter" evidence="8">
    <location>
        <begin position="23"/>
        <end position="251"/>
    </location>
</feature>
<organism evidence="9 10">
    <name type="scientific">Rhodovastum atsumiense</name>
    <dbReference type="NCBI Taxonomy" id="504468"/>
    <lineage>
        <taxon>Bacteria</taxon>
        <taxon>Pseudomonadati</taxon>
        <taxon>Pseudomonadota</taxon>
        <taxon>Alphaproteobacteria</taxon>
        <taxon>Acetobacterales</taxon>
        <taxon>Acetobacteraceae</taxon>
        <taxon>Rhodovastum</taxon>
    </lineage>
</organism>
<keyword evidence="4" id="KW-0547">Nucleotide-binding</keyword>
<dbReference type="GO" id="GO:0043190">
    <property type="term" value="C:ATP-binding cassette (ABC) transporter complex"/>
    <property type="evidence" value="ECO:0007669"/>
    <property type="project" value="InterPro"/>
</dbReference>
<dbReference type="Pfam" id="PF08402">
    <property type="entry name" value="TOBE_2"/>
    <property type="match status" value="1"/>
</dbReference>
<evidence type="ECO:0000256" key="4">
    <source>
        <dbReference type="ARBA" id="ARBA00022741"/>
    </source>
</evidence>
<evidence type="ECO:0000256" key="5">
    <source>
        <dbReference type="ARBA" id="ARBA00022840"/>
    </source>
</evidence>
<dbReference type="InterPro" id="IPR003439">
    <property type="entry name" value="ABC_transporter-like_ATP-bd"/>
</dbReference>
<dbReference type="Proteomes" id="UP000325255">
    <property type="component" value="Unassembled WGS sequence"/>
</dbReference>
<proteinExistence type="predicted"/>
<accession>A0A5M6ITU1</accession>
<keyword evidence="6" id="KW-1278">Translocase</keyword>
<gene>
    <name evidence="9" type="ORF">F1189_12850</name>
</gene>
<dbReference type="RefSeq" id="WP_150041223.1">
    <property type="nucleotide sequence ID" value="NZ_OW485601.1"/>
</dbReference>
<dbReference type="PANTHER" id="PTHR42781">
    <property type="entry name" value="SPERMIDINE/PUTRESCINE IMPORT ATP-BINDING PROTEIN POTA"/>
    <property type="match status" value="1"/>
</dbReference>
<dbReference type="PANTHER" id="PTHR42781:SF1">
    <property type="entry name" value="THIAMINE IMPORT ATP-BINDING PROTEIN THIQ"/>
    <property type="match status" value="1"/>
</dbReference>
<name>A0A5M6ITU1_9PROT</name>
<sequence length="386" mass="39924">MASHPVTALRMPSRPPPATRQVAALREVSLAGRRQPVLRRLGLEIATGERLALLGPAGAGKTAALMLLSGFTRPDTGSVLLGGREAADIPPAARELALVGHDEVLLPHLGVAGNIALPLELRSGPSVGHADRVGRLMDALRLVGLADRRPCDLSAEQRARTVLARALVTQPGLVLLDDPCAGLDPSARAAVLADLAPLLQGMAVVLATRDPGDALHLGGRVAVLEAGALLQAGPVQEVYDQPDSLRVARLLGAANLLPGRVEAVEDDIAIVRLGCGLTVEAAATPAAVPGRDCQVFIRPERVAVAAVTPADMGEGALPALVAGIAWRGDQVRLSLRLGAEGPRPAELIVTRPAVVPLAGLTAGQQVAVAWQAEYARVLAREDPVIE</sequence>
<evidence type="ECO:0000313" key="10">
    <source>
        <dbReference type="Proteomes" id="UP000325255"/>
    </source>
</evidence>
<keyword evidence="10" id="KW-1185">Reference proteome</keyword>
<evidence type="ECO:0000256" key="7">
    <source>
        <dbReference type="ARBA" id="ARBA00023136"/>
    </source>
</evidence>
<keyword evidence="7" id="KW-0472">Membrane</keyword>
<dbReference type="SMART" id="SM00382">
    <property type="entry name" value="AAA"/>
    <property type="match status" value="1"/>
</dbReference>
<protein>
    <submittedName>
        <fullName evidence="9">ABC transporter ATP-binding protein</fullName>
    </submittedName>
</protein>
<dbReference type="GO" id="GO:0022857">
    <property type="term" value="F:transmembrane transporter activity"/>
    <property type="evidence" value="ECO:0007669"/>
    <property type="project" value="InterPro"/>
</dbReference>
<keyword evidence="5 9" id="KW-0067">ATP-binding</keyword>
<evidence type="ECO:0000256" key="6">
    <source>
        <dbReference type="ARBA" id="ARBA00022967"/>
    </source>
</evidence>
<dbReference type="Pfam" id="PF00005">
    <property type="entry name" value="ABC_tran"/>
    <property type="match status" value="1"/>
</dbReference>
<dbReference type="EMBL" id="VWPK01000018">
    <property type="protein sequence ID" value="KAA5611682.1"/>
    <property type="molecule type" value="Genomic_DNA"/>
</dbReference>
<dbReference type="Gene3D" id="2.40.50.100">
    <property type="match status" value="1"/>
</dbReference>
<keyword evidence="2" id="KW-1003">Cell membrane</keyword>
<dbReference type="OrthoDB" id="7280760at2"/>
<reference evidence="9 10" key="1">
    <citation type="submission" date="2019-09" db="EMBL/GenBank/DDBJ databases">
        <title>Genome sequence of Rhodovastum atsumiense, a diverse member of the Acetobacteraceae family of non-sulfur purple photosynthetic bacteria.</title>
        <authorList>
            <person name="Meyer T."/>
            <person name="Kyndt J."/>
        </authorList>
    </citation>
    <scope>NUCLEOTIDE SEQUENCE [LARGE SCALE GENOMIC DNA]</scope>
    <source>
        <strain evidence="9 10">DSM 21279</strain>
    </source>
</reference>
<dbReference type="Gene3D" id="3.40.50.300">
    <property type="entry name" value="P-loop containing nucleotide triphosphate hydrolases"/>
    <property type="match status" value="1"/>
</dbReference>
<evidence type="ECO:0000256" key="3">
    <source>
        <dbReference type="ARBA" id="ARBA00022519"/>
    </source>
</evidence>
<evidence type="ECO:0000256" key="2">
    <source>
        <dbReference type="ARBA" id="ARBA00022475"/>
    </source>
</evidence>
<evidence type="ECO:0000256" key="1">
    <source>
        <dbReference type="ARBA" id="ARBA00022448"/>
    </source>
</evidence>
<dbReference type="InterPro" id="IPR027417">
    <property type="entry name" value="P-loop_NTPase"/>
</dbReference>
<dbReference type="SUPFAM" id="SSF50331">
    <property type="entry name" value="MOP-like"/>
    <property type="match status" value="1"/>
</dbReference>
<dbReference type="InterPro" id="IPR013611">
    <property type="entry name" value="Transp-assoc_OB_typ2"/>
</dbReference>
<dbReference type="GO" id="GO:0016887">
    <property type="term" value="F:ATP hydrolysis activity"/>
    <property type="evidence" value="ECO:0007669"/>
    <property type="project" value="InterPro"/>
</dbReference>
<keyword evidence="1" id="KW-0813">Transport</keyword>
<keyword evidence="3" id="KW-0997">Cell inner membrane</keyword>
<evidence type="ECO:0000259" key="8">
    <source>
        <dbReference type="PROSITE" id="PS50893"/>
    </source>
</evidence>